<accession>A0A4V3GSL1</accession>
<keyword evidence="1" id="KW-0472">Membrane</keyword>
<keyword evidence="5" id="KW-1185">Reference proteome</keyword>
<dbReference type="EMBL" id="JAESIL010000045">
    <property type="protein sequence ID" value="MBL3578830.1"/>
    <property type="molecule type" value="Genomic_DNA"/>
</dbReference>
<evidence type="ECO:0000313" key="3">
    <source>
        <dbReference type="EMBL" id="TDX23283.1"/>
    </source>
</evidence>
<evidence type="ECO:0000313" key="4">
    <source>
        <dbReference type="Proteomes" id="UP000295484"/>
    </source>
</evidence>
<dbReference type="Proteomes" id="UP000295484">
    <property type="component" value="Unassembled WGS sequence"/>
</dbReference>
<dbReference type="AlphaFoldDB" id="A0A4V3GSL1"/>
<feature type="transmembrane region" description="Helical" evidence="1">
    <location>
        <begin position="12"/>
        <end position="30"/>
    </location>
</feature>
<protein>
    <submittedName>
        <fullName evidence="3">Uncharacterized protein</fullName>
    </submittedName>
</protein>
<reference evidence="3 4" key="1">
    <citation type="submission" date="2019-03" db="EMBL/GenBank/DDBJ databases">
        <title>Genomic Encyclopedia of Type Strains, Phase IV (KMG-IV): sequencing the most valuable type-strain genomes for metagenomic binning, comparative biology and taxonomic classification.</title>
        <authorList>
            <person name="Goeker M."/>
        </authorList>
    </citation>
    <scope>NUCLEOTIDE SEQUENCE [LARGE SCALE GENOMIC DNA]</scope>
    <source>
        <strain evidence="3 4">JA181</strain>
    </source>
</reference>
<proteinExistence type="predicted"/>
<keyword evidence="1" id="KW-1133">Transmembrane helix</keyword>
<comment type="caution">
    <text evidence="3">The sequence shown here is derived from an EMBL/GenBank/DDBJ whole genome shotgun (WGS) entry which is preliminary data.</text>
</comment>
<dbReference type="EMBL" id="SOEB01000027">
    <property type="protein sequence ID" value="TDX23283.1"/>
    <property type="molecule type" value="Genomic_DNA"/>
</dbReference>
<reference evidence="5" key="2">
    <citation type="submission" date="2021-01" db="EMBL/GenBank/DDBJ databases">
        <title>Draft genomes of Rhodovulum sulfidophilum.</title>
        <authorList>
            <person name="Guzman M.S."/>
        </authorList>
    </citation>
    <scope>NUCLEOTIDE SEQUENCE [LARGE SCALE GENOMIC DNA]</scope>
    <source>
        <strain evidence="5">AB19</strain>
    </source>
</reference>
<name>A0A4V3GSL1_9RHOB</name>
<dbReference type="RefSeq" id="WP_075785118.1">
    <property type="nucleotide sequence ID" value="NZ_JAESIL010000045.1"/>
</dbReference>
<reference evidence="2" key="3">
    <citation type="submission" date="2021-01" db="EMBL/GenBank/DDBJ databases">
        <authorList>
            <person name="Guzman M.S."/>
        </authorList>
    </citation>
    <scope>NUCLEOTIDE SEQUENCE</scope>
    <source>
        <strain evidence="2">AB19</strain>
    </source>
</reference>
<sequence>MISVAAIDARIWQAIVAGAFVAIGWIVNGWQNRRVAAALRAERTRDVHRALYAEIASCLANLDSPEALAAYRDAMAARMRDDPGFVPLIPRERNDTVFRALVAEIHILPRVTIDPVVSYYSQLFAIEAMIADMRGERFRALEPERRIAMYEDYIALKVQAFHDGHFALRMIDAYATDGRNGAMEEEARITREISAGFDTAGAAARAASRISSPGAVRSGRSPE</sequence>
<evidence type="ECO:0000313" key="5">
    <source>
        <dbReference type="Proteomes" id="UP000635853"/>
    </source>
</evidence>
<evidence type="ECO:0000256" key="1">
    <source>
        <dbReference type="SAM" id="Phobius"/>
    </source>
</evidence>
<organism evidence="3 4">
    <name type="scientific">Rhodovulum visakhapatnamense</name>
    <dbReference type="NCBI Taxonomy" id="364297"/>
    <lineage>
        <taxon>Bacteria</taxon>
        <taxon>Pseudomonadati</taxon>
        <taxon>Pseudomonadota</taxon>
        <taxon>Alphaproteobacteria</taxon>
        <taxon>Rhodobacterales</taxon>
        <taxon>Paracoccaceae</taxon>
        <taxon>Rhodovulum</taxon>
    </lineage>
</organism>
<dbReference type="Proteomes" id="UP000635853">
    <property type="component" value="Unassembled WGS sequence"/>
</dbReference>
<gene>
    <name evidence="3" type="ORF">EV657_12739</name>
    <name evidence="2" type="ORF">JMJ92_11790</name>
</gene>
<evidence type="ECO:0000313" key="2">
    <source>
        <dbReference type="EMBL" id="MBL3578830.1"/>
    </source>
</evidence>
<keyword evidence="1" id="KW-0812">Transmembrane</keyword>